<organism evidence="2 3">
    <name type="scientific">Pseudonocardia charpentierae</name>
    <dbReference type="NCBI Taxonomy" id="3075545"/>
    <lineage>
        <taxon>Bacteria</taxon>
        <taxon>Bacillati</taxon>
        <taxon>Actinomycetota</taxon>
        <taxon>Actinomycetes</taxon>
        <taxon>Pseudonocardiales</taxon>
        <taxon>Pseudonocardiaceae</taxon>
        <taxon>Pseudonocardia</taxon>
    </lineage>
</organism>
<accession>A0ABU2N8N6</accession>
<dbReference type="RefSeq" id="WP_311556340.1">
    <property type="nucleotide sequence ID" value="NZ_JAVREJ010000007.1"/>
</dbReference>
<dbReference type="Proteomes" id="UP001183202">
    <property type="component" value="Unassembled WGS sequence"/>
</dbReference>
<feature type="domain" description="Glycoside hydrolase family 13 N-terminal" evidence="1">
    <location>
        <begin position="15"/>
        <end position="86"/>
    </location>
</feature>
<dbReference type="SUPFAM" id="SSF81296">
    <property type="entry name" value="E set domains"/>
    <property type="match status" value="1"/>
</dbReference>
<sequence length="115" mass="12081">MDLAGRIDCTLTAAGAFFRVWAPHAVAVSVAVQDGQDWAGGPGVTHALKRAADDYWSATVPGVAPGQLYRFRIITDDGVALERLDAAARDVISSELTRTGDGRNASIVPDSGPYP</sequence>
<evidence type="ECO:0000259" key="1">
    <source>
        <dbReference type="Pfam" id="PF02922"/>
    </source>
</evidence>
<reference evidence="3" key="1">
    <citation type="submission" date="2023-07" db="EMBL/GenBank/DDBJ databases">
        <title>30 novel species of actinomycetes from the DSMZ collection.</title>
        <authorList>
            <person name="Nouioui I."/>
        </authorList>
    </citation>
    <scope>NUCLEOTIDE SEQUENCE [LARGE SCALE GENOMIC DNA]</scope>
    <source>
        <strain evidence="3">DSM 45834</strain>
    </source>
</reference>
<evidence type="ECO:0000313" key="3">
    <source>
        <dbReference type="Proteomes" id="UP001183202"/>
    </source>
</evidence>
<gene>
    <name evidence="2" type="ORF">RM445_12310</name>
</gene>
<dbReference type="EMBL" id="JAVREJ010000007">
    <property type="protein sequence ID" value="MDT0350306.1"/>
    <property type="molecule type" value="Genomic_DNA"/>
</dbReference>
<protein>
    <recommendedName>
        <fullName evidence="1">Glycoside hydrolase family 13 N-terminal domain-containing protein</fullName>
    </recommendedName>
</protein>
<dbReference type="Gene3D" id="2.60.40.10">
    <property type="entry name" value="Immunoglobulins"/>
    <property type="match status" value="1"/>
</dbReference>
<evidence type="ECO:0000313" key="2">
    <source>
        <dbReference type="EMBL" id="MDT0350306.1"/>
    </source>
</evidence>
<dbReference type="InterPro" id="IPR014756">
    <property type="entry name" value="Ig_E-set"/>
</dbReference>
<keyword evidence="3" id="KW-1185">Reference proteome</keyword>
<proteinExistence type="predicted"/>
<comment type="caution">
    <text evidence="2">The sequence shown here is derived from an EMBL/GenBank/DDBJ whole genome shotgun (WGS) entry which is preliminary data.</text>
</comment>
<dbReference type="Pfam" id="PF02922">
    <property type="entry name" value="CBM_48"/>
    <property type="match status" value="1"/>
</dbReference>
<dbReference type="InterPro" id="IPR013783">
    <property type="entry name" value="Ig-like_fold"/>
</dbReference>
<dbReference type="InterPro" id="IPR004193">
    <property type="entry name" value="Glyco_hydro_13_N"/>
</dbReference>
<name>A0ABU2N8N6_9PSEU</name>